<dbReference type="InterPro" id="IPR000905">
    <property type="entry name" value="Gcp-like_dom"/>
</dbReference>
<dbReference type="Proteomes" id="UP001056109">
    <property type="component" value="Chromosome"/>
</dbReference>
<dbReference type="Gene3D" id="3.30.420.40">
    <property type="match status" value="2"/>
</dbReference>
<evidence type="ECO:0000313" key="3">
    <source>
        <dbReference type="Proteomes" id="UP001056109"/>
    </source>
</evidence>
<dbReference type="EC" id="2.3.1.234" evidence="2"/>
<proteinExistence type="predicted"/>
<dbReference type="InterPro" id="IPR022496">
    <property type="entry name" value="T6A_TsaB"/>
</dbReference>
<evidence type="ECO:0000313" key="2">
    <source>
        <dbReference type="EMBL" id="USR79055.1"/>
    </source>
</evidence>
<feature type="domain" description="Gcp-like" evidence="1">
    <location>
        <begin position="36"/>
        <end position="155"/>
    </location>
</feature>
<dbReference type="SUPFAM" id="SSF53067">
    <property type="entry name" value="Actin-like ATPase domain"/>
    <property type="match status" value="1"/>
</dbReference>
<evidence type="ECO:0000259" key="1">
    <source>
        <dbReference type="Pfam" id="PF00814"/>
    </source>
</evidence>
<dbReference type="PANTHER" id="PTHR11735:SF11">
    <property type="entry name" value="TRNA THREONYLCARBAMOYLADENOSINE BIOSYNTHESIS PROTEIN TSAB"/>
    <property type="match status" value="1"/>
</dbReference>
<dbReference type="Pfam" id="PF00814">
    <property type="entry name" value="TsaD"/>
    <property type="match status" value="1"/>
</dbReference>
<name>A0ABY5AFU3_9ACTO</name>
<keyword evidence="3" id="KW-1185">Reference proteome</keyword>
<organism evidence="2 3">
    <name type="scientific">Arcanobacterium pinnipediorum</name>
    <dbReference type="NCBI Taxonomy" id="1503041"/>
    <lineage>
        <taxon>Bacteria</taxon>
        <taxon>Bacillati</taxon>
        <taxon>Actinomycetota</taxon>
        <taxon>Actinomycetes</taxon>
        <taxon>Actinomycetales</taxon>
        <taxon>Actinomycetaceae</taxon>
        <taxon>Arcanobacterium</taxon>
    </lineage>
</organism>
<gene>
    <name evidence="2" type="primary">tsaB</name>
    <name evidence="2" type="ORF">NG665_06600</name>
</gene>
<dbReference type="EMBL" id="CP099547">
    <property type="protein sequence ID" value="USR79055.1"/>
    <property type="molecule type" value="Genomic_DNA"/>
</dbReference>
<sequence>MTIYLTIDTSAAITVGLAQWDLGVVRELAVESSPHKRHHAELLAPMVRSVLDIAGISAPDAVIVGTGPGAFTGLRAGLVTARTLARAWNVELYGLSSLDIMALGALDQGAQIIVPMIDARRKEVFAARMHALGADDVEIVQGPSIYKPDEVAQMIAAQPGVVAVSEADLYPSVGVHRVEVGFAPAVMARLVQSRIARIQAGENLTLDTEPQYLRRPDVHEAGHSQPAAEGNPYAAN</sequence>
<keyword evidence="2" id="KW-0808">Transferase</keyword>
<reference evidence="2" key="1">
    <citation type="submission" date="2022-06" db="EMBL/GenBank/DDBJ databases">
        <title>Complete Genome Sequence of Arcanobacterium pinnipediorum strain DSM 28752 isolated from a harbour seal.</title>
        <authorList>
            <person name="Borowiak M."/>
            <person name="Kreitlow A."/>
            <person name="Alssahen M."/>
            <person name="Malorny B."/>
            <person name="Laemmler C."/>
            <person name="Prenger-Berninghoff E."/>
            <person name="Siebert U."/>
            <person name="Ploetz M."/>
            <person name="Abdulmawjood A."/>
        </authorList>
    </citation>
    <scope>NUCLEOTIDE SEQUENCE</scope>
    <source>
        <strain evidence="2">DSM 28752</strain>
    </source>
</reference>
<accession>A0ABY5AFU3</accession>
<keyword evidence="2" id="KW-0012">Acyltransferase</keyword>
<dbReference type="InterPro" id="IPR043129">
    <property type="entry name" value="ATPase_NBD"/>
</dbReference>
<dbReference type="GO" id="GO:0061711">
    <property type="term" value="F:tRNA N(6)-L-threonylcarbamoyladenine synthase activity"/>
    <property type="evidence" value="ECO:0007669"/>
    <property type="project" value="UniProtKB-EC"/>
</dbReference>
<protein>
    <submittedName>
        <fullName evidence="2">tRNA (Adenosine(37)-N6)-threonylcarbamoyltransferase complex dimerization subunit type 1 TsaB</fullName>
        <ecNumber evidence="2">2.3.1.234</ecNumber>
    </submittedName>
</protein>
<dbReference type="NCBIfam" id="TIGR03725">
    <property type="entry name" value="T6A_YeaZ"/>
    <property type="match status" value="1"/>
</dbReference>
<dbReference type="RefSeq" id="WP_252672928.1">
    <property type="nucleotide sequence ID" value="NZ_CP099547.1"/>
</dbReference>
<dbReference type="PANTHER" id="PTHR11735">
    <property type="entry name" value="TRNA N6-ADENOSINE THREONYLCARBAMOYLTRANSFERASE"/>
    <property type="match status" value="1"/>
</dbReference>